<dbReference type="RefSeq" id="XP_043010179.1">
    <property type="nucleotide sequence ID" value="XM_043152093.1"/>
</dbReference>
<evidence type="ECO:0000313" key="2">
    <source>
        <dbReference type="EMBL" id="KAG7093709.1"/>
    </source>
</evidence>
<name>A0A9P7UVR4_9AGAR</name>
<evidence type="ECO:0000313" key="3">
    <source>
        <dbReference type="Proteomes" id="UP001049176"/>
    </source>
</evidence>
<protein>
    <submittedName>
        <fullName evidence="2">Uncharacterized protein</fullName>
    </submittedName>
</protein>
<comment type="caution">
    <text evidence="2">The sequence shown here is derived from an EMBL/GenBank/DDBJ whole genome shotgun (WGS) entry which is preliminary data.</text>
</comment>
<dbReference type="EMBL" id="CM032184">
    <property type="protein sequence ID" value="KAG7093709.1"/>
    <property type="molecule type" value="Genomic_DNA"/>
</dbReference>
<feature type="compositionally biased region" description="Low complexity" evidence="1">
    <location>
        <begin position="59"/>
        <end position="75"/>
    </location>
</feature>
<proteinExistence type="predicted"/>
<dbReference type="KEGG" id="more:E1B28_007363"/>
<reference evidence="2" key="1">
    <citation type="journal article" date="2021" name="Genome Biol. Evol.">
        <title>The assembled and annotated genome of the fairy-ring fungus Marasmius oreades.</title>
        <authorList>
            <person name="Hiltunen M."/>
            <person name="Ament-Velasquez S.L."/>
            <person name="Johannesson H."/>
        </authorList>
    </citation>
    <scope>NUCLEOTIDE SEQUENCE</scope>
    <source>
        <strain evidence="2">03SP1</strain>
    </source>
</reference>
<feature type="region of interest" description="Disordered" evidence="1">
    <location>
        <begin position="1"/>
        <end position="79"/>
    </location>
</feature>
<dbReference type="Proteomes" id="UP001049176">
    <property type="component" value="Chromosome 4"/>
</dbReference>
<sequence length="191" mass="20956">MAISSMPAMNQQRRPTLPSLHSLDLPTLSPAIPRPSTSPYALYDNGRHSQPQPQRPRQRQFSTSSSRTPSPSLSESTDRQKTFMTAVASTFPPHLLPQSKGPDLRLIPCSSVDDADAVVFVPPRSLTLPAEQNQALLLVGPALSQFRHPQRQIAKGARIHPYKFARSNDRTQMRRVSSSSSVTTVSSTATC</sequence>
<organism evidence="2 3">
    <name type="scientific">Marasmius oreades</name>
    <name type="common">fairy-ring Marasmius</name>
    <dbReference type="NCBI Taxonomy" id="181124"/>
    <lineage>
        <taxon>Eukaryota</taxon>
        <taxon>Fungi</taxon>
        <taxon>Dikarya</taxon>
        <taxon>Basidiomycota</taxon>
        <taxon>Agaricomycotina</taxon>
        <taxon>Agaricomycetes</taxon>
        <taxon>Agaricomycetidae</taxon>
        <taxon>Agaricales</taxon>
        <taxon>Marasmiineae</taxon>
        <taxon>Marasmiaceae</taxon>
        <taxon>Marasmius</taxon>
    </lineage>
</organism>
<dbReference type="AlphaFoldDB" id="A0A9P7UVR4"/>
<gene>
    <name evidence="2" type="ORF">E1B28_007363</name>
</gene>
<keyword evidence="3" id="KW-1185">Reference proteome</keyword>
<dbReference type="OrthoDB" id="3267542at2759"/>
<evidence type="ECO:0000256" key="1">
    <source>
        <dbReference type="SAM" id="MobiDB-lite"/>
    </source>
</evidence>
<dbReference type="GeneID" id="66076439"/>
<accession>A0A9P7UVR4</accession>